<dbReference type="InterPro" id="IPR036597">
    <property type="entry name" value="Fido-like_dom_sf"/>
</dbReference>
<dbReference type="EMBL" id="CTRI01000013">
    <property type="protein sequence ID" value="CQR32745.1"/>
    <property type="molecule type" value="Genomic_DNA"/>
</dbReference>
<dbReference type="PANTHER" id="PTHR39560">
    <property type="entry name" value="PROTEIN ADENYLYLTRANSFERASE FIC-RELATED"/>
    <property type="match status" value="1"/>
</dbReference>
<sequence>MPTMATENSEAPFDTWESYFIPGTQTLKNKLGIRDAAELRSEEYEITERRLREIEQNPVSGNYDLDHLKAIHKHIFQDVYEWAGQIRSVGIAKGNSEFARPEYIESEGKKLSRALAEDKDINQPPDKRAFVERLADHYSDWNALHPFREGNGRSTRVFMESVARRAGYSLDQRRIDAVKDRWNHAASQSMAGQLEPIKQIFMEAVRPQRAVDFESLPRDAALKHHPELRDSFMLLRIERAQLALAHPTNPQAVDHFMRQKRGSGSNGTANRLKRSASPVAVSPIHAGIAFREAVAVVRLA</sequence>
<dbReference type="Proteomes" id="UP000078599">
    <property type="component" value="Unassembled WGS sequence"/>
</dbReference>
<keyword evidence="4" id="KW-0067">ATP-binding</keyword>
<evidence type="ECO:0000256" key="5">
    <source>
        <dbReference type="ARBA" id="ARBA00034531"/>
    </source>
</evidence>
<evidence type="ECO:0000313" key="9">
    <source>
        <dbReference type="EMBL" id="CQR32745.1"/>
    </source>
</evidence>
<feature type="domain" description="Fido" evidence="8">
    <location>
        <begin position="63"/>
        <end position="203"/>
    </location>
</feature>
<dbReference type="Pfam" id="PF02661">
    <property type="entry name" value="Fic"/>
    <property type="match status" value="1"/>
</dbReference>
<dbReference type="PANTHER" id="PTHR39560:SF1">
    <property type="entry name" value="PROTEIN ADENYLYLTRANSFERASE FIC-RELATED"/>
    <property type="match status" value="1"/>
</dbReference>
<evidence type="ECO:0000256" key="1">
    <source>
        <dbReference type="ARBA" id="ARBA00022679"/>
    </source>
</evidence>
<name>A0ABM9T6X4_THIA3</name>
<protein>
    <recommendedName>
        <fullName evidence="5">protein adenylyltransferase</fullName>
        <ecNumber evidence="5">2.7.7.108</ecNumber>
    </recommendedName>
</protein>
<dbReference type="EC" id="2.7.7.108" evidence="5"/>
<dbReference type="PROSITE" id="PS51459">
    <property type="entry name" value="FIDO"/>
    <property type="match status" value="1"/>
</dbReference>
<keyword evidence="1" id="KW-0808">Transferase</keyword>
<evidence type="ECO:0000256" key="2">
    <source>
        <dbReference type="ARBA" id="ARBA00022695"/>
    </source>
</evidence>
<dbReference type="Gene3D" id="1.10.3290.10">
    <property type="entry name" value="Fido-like domain"/>
    <property type="match status" value="1"/>
</dbReference>
<evidence type="ECO:0000256" key="7">
    <source>
        <dbReference type="ARBA" id="ARBA00048696"/>
    </source>
</evidence>
<dbReference type="SUPFAM" id="SSF140931">
    <property type="entry name" value="Fic-like"/>
    <property type="match status" value="1"/>
</dbReference>
<evidence type="ECO:0000259" key="8">
    <source>
        <dbReference type="PROSITE" id="PS51459"/>
    </source>
</evidence>
<keyword evidence="3" id="KW-0547">Nucleotide-binding</keyword>
<dbReference type="RefSeq" id="WP_083829888.1">
    <property type="nucleotide sequence ID" value="NC_014144.1"/>
</dbReference>
<dbReference type="InterPro" id="IPR003812">
    <property type="entry name" value="Fido"/>
</dbReference>
<accession>A0ABM9T6X4</accession>
<comment type="catalytic activity">
    <reaction evidence="7">
        <text>L-tyrosyl-[protein] + ATP = O-(5'-adenylyl)-L-tyrosyl-[protein] + diphosphate</text>
        <dbReference type="Rhea" id="RHEA:54288"/>
        <dbReference type="Rhea" id="RHEA-COMP:10136"/>
        <dbReference type="Rhea" id="RHEA-COMP:13846"/>
        <dbReference type="ChEBI" id="CHEBI:30616"/>
        <dbReference type="ChEBI" id="CHEBI:33019"/>
        <dbReference type="ChEBI" id="CHEBI:46858"/>
        <dbReference type="ChEBI" id="CHEBI:83624"/>
        <dbReference type="EC" id="2.7.7.108"/>
    </reaction>
</comment>
<keyword evidence="2" id="KW-0548">Nucleotidyltransferase</keyword>
<evidence type="ECO:0000313" key="10">
    <source>
        <dbReference type="Proteomes" id="UP000078599"/>
    </source>
</evidence>
<proteinExistence type="predicted"/>
<keyword evidence="10" id="KW-1185">Reference proteome</keyword>
<evidence type="ECO:0000256" key="6">
    <source>
        <dbReference type="ARBA" id="ARBA00047939"/>
    </source>
</evidence>
<gene>
    <name evidence="9" type="ORF">THICB1_200048</name>
</gene>
<organism evidence="9 10">
    <name type="scientific">Thiomonas arsenitoxydans (strain DSM 22701 / CIP 110005 / 3As)</name>
    <dbReference type="NCBI Taxonomy" id="426114"/>
    <lineage>
        <taxon>Bacteria</taxon>
        <taxon>Pseudomonadati</taxon>
        <taxon>Pseudomonadota</taxon>
        <taxon>Betaproteobacteria</taxon>
        <taxon>Burkholderiales</taxon>
        <taxon>Thiomonas</taxon>
    </lineage>
</organism>
<evidence type="ECO:0000256" key="3">
    <source>
        <dbReference type="ARBA" id="ARBA00022741"/>
    </source>
</evidence>
<comment type="caution">
    <text evidence="9">The sequence shown here is derived from an EMBL/GenBank/DDBJ whole genome shotgun (WGS) entry which is preliminary data.</text>
</comment>
<comment type="catalytic activity">
    <reaction evidence="6">
        <text>L-threonyl-[protein] + ATP = 3-O-(5'-adenylyl)-L-threonyl-[protein] + diphosphate</text>
        <dbReference type="Rhea" id="RHEA:54292"/>
        <dbReference type="Rhea" id="RHEA-COMP:11060"/>
        <dbReference type="Rhea" id="RHEA-COMP:13847"/>
        <dbReference type="ChEBI" id="CHEBI:30013"/>
        <dbReference type="ChEBI" id="CHEBI:30616"/>
        <dbReference type="ChEBI" id="CHEBI:33019"/>
        <dbReference type="ChEBI" id="CHEBI:138113"/>
        <dbReference type="EC" id="2.7.7.108"/>
    </reaction>
</comment>
<evidence type="ECO:0000256" key="4">
    <source>
        <dbReference type="ARBA" id="ARBA00022840"/>
    </source>
</evidence>
<reference evidence="9 10" key="1">
    <citation type="submission" date="2015-03" db="EMBL/GenBank/DDBJ databases">
        <authorList>
            <person name="Regsiter A."/>
            <person name="william w."/>
        </authorList>
    </citation>
    <scope>NUCLEOTIDE SEQUENCE [LARGE SCALE GENOMIC DNA]</scope>
    <source>
        <strain evidence="9 10">CB1</strain>
    </source>
</reference>